<evidence type="ECO:0000256" key="1">
    <source>
        <dbReference type="SAM" id="MobiDB-lite"/>
    </source>
</evidence>
<dbReference type="InterPro" id="IPR040807">
    <property type="entry name" value="DUF5522"/>
</dbReference>
<organism evidence="2 3">
    <name type="scientific">Patiria miniata</name>
    <name type="common">Bat star</name>
    <name type="synonym">Asterina miniata</name>
    <dbReference type="NCBI Taxonomy" id="46514"/>
    <lineage>
        <taxon>Eukaryota</taxon>
        <taxon>Metazoa</taxon>
        <taxon>Echinodermata</taxon>
        <taxon>Eleutherozoa</taxon>
        <taxon>Asterozoa</taxon>
        <taxon>Asteroidea</taxon>
        <taxon>Valvatacea</taxon>
        <taxon>Valvatida</taxon>
        <taxon>Asterinidae</taxon>
        <taxon>Patiria</taxon>
    </lineage>
</organism>
<dbReference type="PANTHER" id="PTHR21037:SF2">
    <property type="entry name" value="SIMILAR TO NOVEL PROTEIN"/>
    <property type="match status" value="1"/>
</dbReference>
<dbReference type="Proteomes" id="UP000887568">
    <property type="component" value="Unplaced"/>
</dbReference>
<accession>A0A913Z246</accession>
<dbReference type="Pfam" id="PF17653">
    <property type="entry name" value="DUF5522"/>
    <property type="match status" value="1"/>
</dbReference>
<evidence type="ECO:0000313" key="2">
    <source>
        <dbReference type="EnsemblMetazoa" id="XP_038045772.1"/>
    </source>
</evidence>
<feature type="compositionally biased region" description="Basic and acidic residues" evidence="1">
    <location>
        <begin position="88"/>
        <end position="109"/>
    </location>
</feature>
<evidence type="ECO:0000313" key="3">
    <source>
        <dbReference type="Proteomes" id="UP000887568"/>
    </source>
</evidence>
<protein>
    <submittedName>
        <fullName evidence="2">Uncharacterized protein</fullName>
    </submittedName>
</protein>
<dbReference type="AlphaFoldDB" id="A0A913Z246"/>
<dbReference type="GeneID" id="119720228"/>
<sequence length="202" mass="22446">MVLCCKMQAAYGRVGLGLHFQSRFSNLVRKEHILLRKLWTCRLASAGNDRSSVLQSRSSQWAWLPGMRSCDCRMSSGSRTGSDVEELADSRMGEISSGEKDRGSDERKSGGGMPLSSLVEDEAVEFDKLTADEKEIYRLHKGACQAGQSSYIDPSTGYIVLTQSEHIDRGKCCGNCCRHCPYGHANVPVEYRTKKFNSAFFV</sequence>
<dbReference type="OrthoDB" id="274765at2759"/>
<dbReference type="RefSeq" id="XP_038045772.1">
    <property type="nucleotide sequence ID" value="XM_038189844.1"/>
</dbReference>
<reference evidence="2" key="1">
    <citation type="submission" date="2022-11" db="UniProtKB">
        <authorList>
            <consortium name="EnsemblMetazoa"/>
        </authorList>
    </citation>
    <scope>IDENTIFICATION</scope>
</reference>
<name>A0A913Z246_PATMI</name>
<proteinExistence type="predicted"/>
<keyword evidence="3" id="KW-1185">Reference proteome</keyword>
<dbReference type="EnsemblMetazoa" id="XM_038189844.1">
    <property type="protein sequence ID" value="XP_038045772.1"/>
    <property type="gene ID" value="LOC119720228"/>
</dbReference>
<dbReference type="PANTHER" id="PTHR21037">
    <property type="entry name" value="39S RIBOSOMAL PROTEIN L14, MITOCHONDRIAL"/>
    <property type="match status" value="1"/>
</dbReference>
<feature type="region of interest" description="Disordered" evidence="1">
    <location>
        <begin position="74"/>
        <end position="115"/>
    </location>
</feature>